<accession>R8BNN8</accession>
<feature type="transmembrane region" description="Helical" evidence="12">
    <location>
        <begin position="1025"/>
        <end position="1047"/>
    </location>
</feature>
<dbReference type="OrthoDB" id="6500128at2759"/>
<evidence type="ECO:0000256" key="4">
    <source>
        <dbReference type="ARBA" id="ARBA00022692"/>
    </source>
</evidence>
<dbReference type="InterPro" id="IPR050173">
    <property type="entry name" value="ABC_transporter_C-like"/>
</dbReference>
<name>R8BNN8_PHAM7</name>
<feature type="transmembrane region" description="Helical" evidence="12">
    <location>
        <begin position="307"/>
        <end position="324"/>
    </location>
</feature>
<feature type="transmembrane region" description="Helical" evidence="12">
    <location>
        <begin position="254"/>
        <end position="272"/>
    </location>
</feature>
<dbReference type="Pfam" id="PF00664">
    <property type="entry name" value="ABC_membrane"/>
    <property type="match status" value="2"/>
</dbReference>
<dbReference type="InterPro" id="IPR003439">
    <property type="entry name" value="ABC_transporter-like_ATP-bd"/>
</dbReference>
<dbReference type="PANTHER" id="PTHR24223:SF456">
    <property type="entry name" value="MULTIDRUG RESISTANCE-ASSOCIATED PROTEIN LETHAL(2)03659"/>
    <property type="match status" value="1"/>
</dbReference>
<gene>
    <name evidence="15" type="ORF">UCRPA7_3634</name>
</gene>
<dbReference type="PROSITE" id="PS50929">
    <property type="entry name" value="ABC_TM1F"/>
    <property type="match status" value="2"/>
</dbReference>
<dbReference type="InterPro" id="IPR027417">
    <property type="entry name" value="P-loop_NTPase"/>
</dbReference>
<evidence type="ECO:0000256" key="9">
    <source>
        <dbReference type="ARBA" id="ARBA00023136"/>
    </source>
</evidence>
<keyword evidence="9 12" id="KW-0472">Membrane</keyword>
<dbReference type="FunFam" id="3.40.50.300:FF:000610">
    <property type="entry name" value="Multidrug resistance-associated ABC transporter"/>
    <property type="match status" value="1"/>
</dbReference>
<evidence type="ECO:0000313" key="16">
    <source>
        <dbReference type="Proteomes" id="UP000014074"/>
    </source>
</evidence>
<feature type="transmembrane region" description="Helical" evidence="12">
    <location>
        <begin position="128"/>
        <end position="153"/>
    </location>
</feature>
<dbReference type="Proteomes" id="UP000014074">
    <property type="component" value="Unassembled WGS sequence"/>
</dbReference>
<feature type="transmembrane region" description="Helical" evidence="12">
    <location>
        <begin position="159"/>
        <end position="180"/>
    </location>
</feature>
<keyword evidence="10" id="KW-0325">Glycoprotein</keyword>
<dbReference type="PROSITE" id="PS50893">
    <property type="entry name" value="ABC_TRANSPORTER_2"/>
    <property type="match status" value="2"/>
</dbReference>
<keyword evidence="5" id="KW-0677">Repeat</keyword>
<evidence type="ECO:0000256" key="6">
    <source>
        <dbReference type="ARBA" id="ARBA00022741"/>
    </source>
</evidence>
<comment type="similarity">
    <text evidence="2">Belongs to the ABC transporter superfamily. ABCC family. Conjugate transporter (TC 3.A.1.208) subfamily.</text>
</comment>
<dbReference type="GO" id="GO:0005524">
    <property type="term" value="F:ATP binding"/>
    <property type="evidence" value="ECO:0007669"/>
    <property type="project" value="UniProtKB-KW"/>
</dbReference>
<evidence type="ECO:0000256" key="12">
    <source>
        <dbReference type="SAM" id="Phobius"/>
    </source>
</evidence>
<feature type="domain" description="ABC transporter" evidence="13">
    <location>
        <begin position="1300"/>
        <end position="1554"/>
    </location>
</feature>
<feature type="transmembrane region" description="Helical" evidence="12">
    <location>
        <begin position="431"/>
        <end position="449"/>
    </location>
</feature>
<dbReference type="PROSITE" id="PS00211">
    <property type="entry name" value="ABC_TRANSPORTER_1"/>
    <property type="match status" value="1"/>
</dbReference>
<feature type="transmembrane region" description="Helical" evidence="12">
    <location>
        <begin position="455"/>
        <end position="473"/>
    </location>
</feature>
<dbReference type="KEGG" id="tmn:UCRPA7_3634"/>
<dbReference type="eggNOG" id="KOG0054">
    <property type="taxonomic scope" value="Eukaryota"/>
</dbReference>
<dbReference type="GO" id="GO:0016887">
    <property type="term" value="F:ATP hydrolysis activity"/>
    <property type="evidence" value="ECO:0007669"/>
    <property type="project" value="InterPro"/>
</dbReference>
<evidence type="ECO:0000256" key="11">
    <source>
        <dbReference type="SAM" id="MobiDB-lite"/>
    </source>
</evidence>
<dbReference type="GO" id="GO:0016020">
    <property type="term" value="C:membrane"/>
    <property type="evidence" value="ECO:0007669"/>
    <property type="project" value="UniProtKB-SubCell"/>
</dbReference>
<dbReference type="CDD" id="cd18596">
    <property type="entry name" value="ABC_6TM_VMR1_D1_like"/>
    <property type="match status" value="1"/>
</dbReference>
<dbReference type="Gene3D" id="3.40.50.300">
    <property type="entry name" value="P-loop containing nucleotide triphosphate hydrolases"/>
    <property type="match status" value="2"/>
</dbReference>
<evidence type="ECO:0000259" key="13">
    <source>
        <dbReference type="PROSITE" id="PS50893"/>
    </source>
</evidence>
<feature type="transmembrane region" description="Helical" evidence="12">
    <location>
        <begin position="98"/>
        <end position="116"/>
    </location>
</feature>
<dbReference type="HOGENOM" id="CLU_000604_27_6_1"/>
<feature type="domain" description="ABC transmembrane type-1" evidence="14">
    <location>
        <begin position="271"/>
        <end position="596"/>
    </location>
</feature>
<reference evidence="16" key="1">
    <citation type="journal article" date="2013" name="Genome Announc.">
        <title>Draft genome sequence of the ascomycete Phaeoacremonium aleophilum strain UCR-PA7, a causal agent of the esca disease complex in grapevines.</title>
        <authorList>
            <person name="Blanco-Ulate B."/>
            <person name="Rolshausen P."/>
            <person name="Cantu D."/>
        </authorList>
    </citation>
    <scope>NUCLEOTIDE SEQUENCE [LARGE SCALE GENOMIC DNA]</scope>
    <source>
        <strain evidence="16">UCR-PA7</strain>
    </source>
</reference>
<feature type="region of interest" description="Disordered" evidence="11">
    <location>
        <begin position="873"/>
        <end position="911"/>
    </location>
</feature>
<feature type="transmembrane region" description="Helical" evidence="12">
    <location>
        <begin position="949"/>
        <end position="972"/>
    </location>
</feature>
<feature type="region of interest" description="Disordered" evidence="11">
    <location>
        <begin position="1418"/>
        <end position="1437"/>
    </location>
</feature>
<dbReference type="SUPFAM" id="SSF52540">
    <property type="entry name" value="P-loop containing nucleoside triphosphate hydrolases"/>
    <property type="match status" value="2"/>
</dbReference>
<feature type="compositionally biased region" description="Polar residues" evidence="11">
    <location>
        <begin position="362"/>
        <end position="373"/>
    </location>
</feature>
<dbReference type="Pfam" id="PF00005">
    <property type="entry name" value="ABC_tran"/>
    <property type="match status" value="2"/>
</dbReference>
<feature type="transmembrane region" description="Helical" evidence="12">
    <location>
        <begin position="64"/>
        <end position="86"/>
    </location>
</feature>
<keyword evidence="6" id="KW-0547">Nucleotide-binding</keyword>
<keyword evidence="8 12" id="KW-1133">Transmembrane helix</keyword>
<keyword evidence="7" id="KW-0067">ATP-binding</keyword>
<feature type="transmembrane region" description="Helical" evidence="12">
    <location>
        <begin position="529"/>
        <end position="549"/>
    </location>
</feature>
<keyword evidence="4 12" id="KW-0812">Transmembrane</keyword>
<dbReference type="InterPro" id="IPR036640">
    <property type="entry name" value="ABC1_TM_sf"/>
</dbReference>
<dbReference type="InterPro" id="IPR017871">
    <property type="entry name" value="ABC_transporter-like_CS"/>
</dbReference>
<dbReference type="SMART" id="SM00382">
    <property type="entry name" value="AAA"/>
    <property type="match status" value="2"/>
</dbReference>
<dbReference type="FunFam" id="3.40.50.300:FF:000825">
    <property type="entry name" value="ABC bile acid transporter"/>
    <property type="match status" value="1"/>
</dbReference>
<feature type="transmembrane region" description="Helical" evidence="12">
    <location>
        <begin position="555"/>
        <end position="577"/>
    </location>
</feature>
<evidence type="ECO:0000256" key="8">
    <source>
        <dbReference type="ARBA" id="ARBA00022989"/>
    </source>
</evidence>
<evidence type="ECO:0000256" key="1">
    <source>
        <dbReference type="ARBA" id="ARBA00004141"/>
    </source>
</evidence>
<dbReference type="RefSeq" id="XP_007914585.1">
    <property type="nucleotide sequence ID" value="XM_007916394.1"/>
</dbReference>
<keyword evidence="3" id="KW-0813">Transport</keyword>
<feature type="domain" description="ABC transporter" evidence="13">
    <location>
        <begin position="624"/>
        <end position="875"/>
    </location>
</feature>
<dbReference type="CDD" id="cd18604">
    <property type="entry name" value="ABC_6TM_VMR1_D2_like"/>
    <property type="match status" value="1"/>
</dbReference>
<feature type="transmembrane region" description="Helical" evidence="12">
    <location>
        <begin position="6"/>
        <end position="30"/>
    </location>
</feature>
<evidence type="ECO:0000259" key="14">
    <source>
        <dbReference type="PROSITE" id="PS50929"/>
    </source>
</evidence>
<evidence type="ECO:0000256" key="3">
    <source>
        <dbReference type="ARBA" id="ARBA00022448"/>
    </source>
</evidence>
<dbReference type="GO" id="GO:0140359">
    <property type="term" value="F:ABC-type transporter activity"/>
    <property type="evidence" value="ECO:0007669"/>
    <property type="project" value="InterPro"/>
</dbReference>
<dbReference type="SUPFAM" id="SSF90123">
    <property type="entry name" value="ABC transporter transmembrane region"/>
    <property type="match status" value="2"/>
</dbReference>
<evidence type="ECO:0000313" key="15">
    <source>
        <dbReference type="EMBL" id="EOO00885.1"/>
    </source>
</evidence>
<dbReference type="InterPro" id="IPR011527">
    <property type="entry name" value="ABC1_TM_dom"/>
</dbReference>
<dbReference type="PANTHER" id="PTHR24223">
    <property type="entry name" value="ATP-BINDING CASSETTE SUB-FAMILY C"/>
    <property type="match status" value="1"/>
</dbReference>
<organism evidence="15 16">
    <name type="scientific">Phaeoacremonium minimum (strain UCR-PA7)</name>
    <name type="common">Esca disease fungus</name>
    <name type="synonym">Togninia minima</name>
    <dbReference type="NCBI Taxonomy" id="1286976"/>
    <lineage>
        <taxon>Eukaryota</taxon>
        <taxon>Fungi</taxon>
        <taxon>Dikarya</taxon>
        <taxon>Ascomycota</taxon>
        <taxon>Pezizomycotina</taxon>
        <taxon>Sordariomycetes</taxon>
        <taxon>Sordariomycetidae</taxon>
        <taxon>Togniniales</taxon>
        <taxon>Togniniaceae</taxon>
        <taxon>Phaeoacremonium</taxon>
    </lineage>
</organism>
<feature type="transmembrane region" description="Helical" evidence="12">
    <location>
        <begin position="1098"/>
        <end position="1119"/>
    </location>
</feature>
<protein>
    <submittedName>
        <fullName evidence="15">Putative abc bile acid protein</fullName>
    </submittedName>
</protein>
<keyword evidence="16" id="KW-1185">Reference proteome</keyword>
<dbReference type="CDD" id="cd03244">
    <property type="entry name" value="ABCC_MRP_domain2"/>
    <property type="match status" value="1"/>
</dbReference>
<dbReference type="Gene3D" id="1.20.1560.10">
    <property type="entry name" value="ABC transporter type 1, transmembrane domain"/>
    <property type="match status" value="2"/>
</dbReference>
<feature type="transmembrane region" description="Helical" evidence="12">
    <location>
        <begin position="1237"/>
        <end position="1258"/>
    </location>
</feature>
<sequence length="1570" mass="173690">MRYDSMIVAVGTGVGVIGLLTIPAASAFLLQLSKREAKDETYQDLDGKSSPEAVKAFSAKVPKVFICLLAALGFGIAVALAVLSTLHIGKDGLFLENWLSVGAWALLLFQATAIASSRKSVQAYSDGLYSFLSCIILAVMILAQDTSIIAVLLKHYPVLFALRIVETAAVVFLGAASLFIPRRPDVFDEEGRLVDRMYTVYAFSRFTFAWPYNVLSLAGKKKNLDMADLPRPDHFTRAKEVSADWKAKNFKQRLWLSVILAHGGAFALQWVLTLGTAVLNFAPQWVILQLLRILETKKRSDSYGVETWMWVVWLGAVIVAQAWVEGYVFWLSWAELTIPVRAQLGALIFEKSMRRKDVKGTGRSSNKKAQVEQTAEPVVTGTAGESTTADRPEVPDELEDEAEALKKSKQSTVNLIGVDAKRVSDFAAYQNLFPGSLFKLIISLAFLVNLLGWQALLSGFSTMVAIMPVNIYFSKRYSEAQDKLMKVRDEKMEVVTEALQGIRQIKFSALEPEWEKKISDVREKELKSVWAVFLGDTALLACWVTSPILLSAASLAVYAGLNGALTPSVAFVSLGVFKALEVTLSVVPELTTDLLDAWTSIKRIEEYLNSPEIEKAPVKDSDEVTFDNASIAWPAEEKLDDDERFILRNITVTFPRGELSVVSGKTGTGKSLMLSAILREVDILSGSISLPRAPPLADRHDSKATKANWIIPEAIAYVAQIPWIENASIKDNIVFGLPYDEERYNQTVEVCALKKDLEMLSDGENTEIGANGINLSGGQKWRVTLARAMYSRAGILVLDDIFSAVDAHVGRHIFEKCLNGELATGRTRILVTHHVALCEPKTKYLVELGDGGVLNAGLLSELQEDGTLQQIKSHEQSAEEIREDETITAVNSDESTDGEEEQNGANGDTLKKVTSKTVAPRKFVEDEKREEGAVRKHVYGVYLQDSGGILFWGGCVLVFVVNQAFSLGRSWWLRIWTGTYEEESIKAFHTNVSREHGYTYQISLQQTPHLHTIPTVSAEQRSLEFYLGIYVFLALVSSIIGTFKFFYTYIGSIRASRKLFAKLNFVILRTPLRWLDTVPVGRVLNRFTSDFHIIDSQLANSLSFGGGSFLQLLGVIVAGLFVSPYIVVLALVLLLMCLYYAMVYLNAARPVKRLESTTKSPVFEQFGSALTGVATIRGFDKAQVYIERMYKKLDDYSVATWHLWLFNRWMGWRMSLIGSLFSVFISSLILLTPDIDAALAGFALAFALDFANCVMWTIRLYANVELNMNAAERIIEYTELPTESLEGKSPPAAWPTEGRLEVNELVVSYAADLPPVLKGLTFSVNSNERVGVVGRTGAGKSSLTLALFRFLEARSGSIYVDGQDISKIKLHDLRSRLAIIPQDPVLFSGTVRSNLDPFDKHSDSELRDCLERVHLITSGSTGGSVTPTSAEPSSPTAKNANVFEDLKSPVSEGGLNLSQGQRQLLCLARAIVSRPRVMVLDEATSAVDMHTDALIQRSIREEFTDATLLVIAHRLSTIADFDRILVLSDGQVAEFGSPRELWERPQGIFRAMCDESGEKDKLRGIVFGQQ</sequence>
<evidence type="ECO:0000256" key="10">
    <source>
        <dbReference type="ARBA" id="ARBA00023180"/>
    </source>
</evidence>
<feature type="domain" description="ABC transmembrane type-1" evidence="14">
    <location>
        <begin position="956"/>
        <end position="1266"/>
    </location>
</feature>
<dbReference type="InterPro" id="IPR003593">
    <property type="entry name" value="AAA+_ATPase"/>
</dbReference>
<feature type="transmembrane region" description="Helical" evidence="12">
    <location>
        <begin position="1125"/>
        <end position="1145"/>
    </location>
</feature>
<evidence type="ECO:0000256" key="2">
    <source>
        <dbReference type="ARBA" id="ARBA00009726"/>
    </source>
</evidence>
<dbReference type="GeneID" id="19324000"/>
<dbReference type="EMBL" id="KB933061">
    <property type="protein sequence ID" value="EOO00885.1"/>
    <property type="molecule type" value="Genomic_DNA"/>
</dbReference>
<proteinExistence type="inferred from homology"/>
<comment type="subcellular location">
    <subcellularLocation>
        <location evidence="1">Membrane</location>
        <topology evidence="1">Multi-pass membrane protein</topology>
    </subcellularLocation>
</comment>
<evidence type="ECO:0000256" key="7">
    <source>
        <dbReference type="ARBA" id="ARBA00022840"/>
    </source>
</evidence>
<feature type="region of interest" description="Disordered" evidence="11">
    <location>
        <begin position="358"/>
        <end position="395"/>
    </location>
</feature>
<feature type="compositionally biased region" description="Low complexity" evidence="11">
    <location>
        <begin position="1418"/>
        <end position="1429"/>
    </location>
</feature>
<dbReference type="CDD" id="cd03250">
    <property type="entry name" value="ABCC_MRP_domain1"/>
    <property type="match status" value="1"/>
</dbReference>
<evidence type="ECO:0000256" key="5">
    <source>
        <dbReference type="ARBA" id="ARBA00022737"/>
    </source>
</evidence>
<feature type="transmembrane region" description="Helical" evidence="12">
    <location>
        <begin position="1212"/>
        <end position="1231"/>
    </location>
</feature>